<evidence type="ECO:0000256" key="2">
    <source>
        <dbReference type="ARBA" id="ARBA00022490"/>
    </source>
</evidence>
<keyword evidence="4" id="KW-0408">Iron</keyword>
<keyword evidence="2" id="KW-0963">Cytoplasm</keyword>
<dbReference type="Proteomes" id="UP001549110">
    <property type="component" value="Unassembled WGS sequence"/>
</dbReference>
<evidence type="ECO:0000259" key="5">
    <source>
        <dbReference type="Pfam" id="PF01814"/>
    </source>
</evidence>
<comment type="subcellular location">
    <subcellularLocation>
        <location evidence="1">Cytoplasm</location>
    </subcellularLocation>
</comment>
<dbReference type="InterPro" id="IPR019903">
    <property type="entry name" value="RIC_family"/>
</dbReference>
<reference evidence="6 7" key="1">
    <citation type="submission" date="2024-06" db="EMBL/GenBank/DDBJ databases">
        <title>Genomic Encyclopedia of Type Strains, Phase IV (KMG-IV): sequencing the most valuable type-strain genomes for metagenomic binning, comparative biology and taxonomic classification.</title>
        <authorList>
            <person name="Goeker M."/>
        </authorList>
    </citation>
    <scope>NUCLEOTIDE SEQUENCE [LARGE SCALE GENOMIC DNA]</scope>
    <source>
        <strain evidence="6 7">DSM 17809</strain>
    </source>
</reference>
<dbReference type="Pfam" id="PF01814">
    <property type="entry name" value="Hemerythrin"/>
    <property type="match status" value="1"/>
</dbReference>
<feature type="domain" description="Hemerythrin-like" evidence="5">
    <location>
        <begin position="30"/>
        <end position="167"/>
    </location>
</feature>
<evidence type="ECO:0000256" key="1">
    <source>
        <dbReference type="ARBA" id="ARBA00004496"/>
    </source>
</evidence>
<sequence length="177" mass="19981">MPHAEPPTHMTATVSPSLAEAESLDDSALIRRILDYHSAHLRDLAAAAELAEEIASAHASAAFPERLPGELRDMLDELQEHQAREELALFPAILKGRGPRLLAPVSTMTSEHDDVQDRLERLVRLTEDFTPPAEASASWRRLYDLCRKFDQDFRTHIQFEERVLFPRVTESSFAAIK</sequence>
<protein>
    <submittedName>
        <fullName evidence="6">Regulator of cell morphogenesis and NO signaling</fullName>
    </submittedName>
</protein>
<evidence type="ECO:0000256" key="3">
    <source>
        <dbReference type="ARBA" id="ARBA00022723"/>
    </source>
</evidence>
<organism evidence="6 7">
    <name type="scientific">Phenylobacterium koreense</name>
    <dbReference type="NCBI Taxonomy" id="266125"/>
    <lineage>
        <taxon>Bacteria</taxon>
        <taxon>Pseudomonadati</taxon>
        <taxon>Pseudomonadota</taxon>
        <taxon>Alphaproteobacteria</taxon>
        <taxon>Caulobacterales</taxon>
        <taxon>Caulobacteraceae</taxon>
        <taxon>Phenylobacterium</taxon>
    </lineage>
</organism>
<gene>
    <name evidence="6" type="ORF">ABID41_002851</name>
</gene>
<comment type="caution">
    <text evidence="6">The sequence shown here is derived from an EMBL/GenBank/DDBJ whole genome shotgun (WGS) entry which is preliminary data.</text>
</comment>
<evidence type="ECO:0000256" key="4">
    <source>
        <dbReference type="ARBA" id="ARBA00023004"/>
    </source>
</evidence>
<evidence type="ECO:0000313" key="6">
    <source>
        <dbReference type="EMBL" id="MET3527733.1"/>
    </source>
</evidence>
<dbReference type="Gene3D" id="1.20.120.520">
    <property type="entry name" value="nmb1532 protein domain like"/>
    <property type="match status" value="1"/>
</dbReference>
<name>A0ABV2EKZ3_9CAUL</name>
<accession>A0ABV2EKZ3</accession>
<dbReference type="PANTHER" id="PTHR36438:SF1">
    <property type="entry name" value="IRON-SULFUR CLUSTER REPAIR PROTEIN YTFE"/>
    <property type="match status" value="1"/>
</dbReference>
<dbReference type="InterPro" id="IPR012312">
    <property type="entry name" value="Hemerythrin-like"/>
</dbReference>
<keyword evidence="3" id="KW-0479">Metal-binding</keyword>
<evidence type="ECO:0000313" key="7">
    <source>
        <dbReference type="Proteomes" id="UP001549110"/>
    </source>
</evidence>
<keyword evidence="7" id="KW-1185">Reference proteome</keyword>
<dbReference type="PANTHER" id="PTHR36438">
    <property type="entry name" value="IRON-SULFUR CLUSTER REPAIR PROTEIN YTFE"/>
    <property type="match status" value="1"/>
</dbReference>
<proteinExistence type="predicted"/>
<dbReference type="EMBL" id="JBEPLU010000002">
    <property type="protein sequence ID" value="MET3527733.1"/>
    <property type="molecule type" value="Genomic_DNA"/>
</dbReference>